<name>A0ABW6JMC9_STRCE</name>
<sequence>MTATATRTARWIYADKLSTVCGGDMLRDQRRYDGETGEITPWSTVDFFSRDFLEMWYVLDITRNGWITLEQNRRRPGGIWRETGQIRRIRGRKALAQYIVALPGDDFRFKDEWQV</sequence>
<evidence type="ECO:0000313" key="2">
    <source>
        <dbReference type="Proteomes" id="UP001600650"/>
    </source>
</evidence>
<evidence type="ECO:0000313" key="1">
    <source>
        <dbReference type="EMBL" id="MFE7965264.1"/>
    </source>
</evidence>
<gene>
    <name evidence="1" type="ORF">ACFU0X_19905</name>
</gene>
<accession>A0ABW6JMC9</accession>
<dbReference type="EMBL" id="JBHVBU010000054">
    <property type="protein sequence ID" value="MFE7965264.1"/>
    <property type="molecule type" value="Genomic_DNA"/>
</dbReference>
<comment type="caution">
    <text evidence="1">The sequence shown here is derived from an EMBL/GenBank/DDBJ whole genome shotgun (WGS) entry which is preliminary data.</text>
</comment>
<dbReference type="RefSeq" id="WP_381727171.1">
    <property type="nucleotide sequence ID" value="NZ_JBHVBU010000054.1"/>
</dbReference>
<proteinExistence type="predicted"/>
<keyword evidence="2" id="KW-1185">Reference proteome</keyword>
<dbReference type="Proteomes" id="UP001600650">
    <property type="component" value="Unassembled WGS sequence"/>
</dbReference>
<organism evidence="1 2">
    <name type="scientific">Streptomyces cellulosae</name>
    <dbReference type="NCBI Taxonomy" id="1968"/>
    <lineage>
        <taxon>Bacteria</taxon>
        <taxon>Bacillati</taxon>
        <taxon>Actinomycetota</taxon>
        <taxon>Actinomycetes</taxon>
        <taxon>Kitasatosporales</taxon>
        <taxon>Streptomycetaceae</taxon>
        <taxon>Streptomyces</taxon>
    </lineage>
</organism>
<reference evidence="1 2" key="1">
    <citation type="submission" date="2024-09" db="EMBL/GenBank/DDBJ databases">
        <title>The Natural Products Discovery Center: Release of the First 8490 Sequenced Strains for Exploring Actinobacteria Biosynthetic Diversity.</title>
        <authorList>
            <person name="Kalkreuter E."/>
            <person name="Kautsar S.A."/>
            <person name="Yang D."/>
            <person name="Bader C.D."/>
            <person name="Teijaro C.N."/>
            <person name="Fluegel L."/>
            <person name="Davis C.M."/>
            <person name="Simpson J.R."/>
            <person name="Lauterbach L."/>
            <person name="Steele A.D."/>
            <person name="Gui C."/>
            <person name="Meng S."/>
            <person name="Li G."/>
            <person name="Viehrig K."/>
            <person name="Ye F."/>
            <person name="Su P."/>
            <person name="Kiefer A.F."/>
            <person name="Nichols A."/>
            <person name="Cepeda A.J."/>
            <person name="Yan W."/>
            <person name="Fan B."/>
            <person name="Jiang Y."/>
            <person name="Adhikari A."/>
            <person name="Zheng C.-J."/>
            <person name="Schuster L."/>
            <person name="Cowan T.M."/>
            <person name="Smanski M.J."/>
            <person name="Chevrette M.G."/>
            <person name="De Carvalho L.P.S."/>
            <person name="Shen B."/>
        </authorList>
    </citation>
    <scope>NUCLEOTIDE SEQUENCE [LARGE SCALE GENOMIC DNA]</scope>
    <source>
        <strain evidence="1 2">NPDC057399</strain>
    </source>
</reference>
<protein>
    <submittedName>
        <fullName evidence="1">Uncharacterized protein</fullName>
    </submittedName>
</protein>